<dbReference type="EMBL" id="CP003639">
    <property type="protein sequence ID" value="AFM39425.1"/>
    <property type="molecule type" value="Genomic_DNA"/>
</dbReference>
<protein>
    <submittedName>
        <fullName evidence="2">Fructose-2,6-bisphosphatase</fullName>
    </submittedName>
</protein>
<dbReference type="AlphaFoldDB" id="I4D0V1"/>
<dbReference type="Proteomes" id="UP000002892">
    <property type="component" value="Chromosome"/>
</dbReference>
<dbReference type="eggNOG" id="COG0406">
    <property type="taxonomic scope" value="Bacteria"/>
</dbReference>
<dbReference type="InterPro" id="IPR050275">
    <property type="entry name" value="PGM_Phosphatase"/>
</dbReference>
<feature type="binding site" evidence="1">
    <location>
        <position position="56"/>
    </location>
    <ligand>
        <name>substrate</name>
    </ligand>
</feature>
<dbReference type="RefSeq" id="WP_014825439.1">
    <property type="nucleotide sequence ID" value="NC_018068.1"/>
</dbReference>
<dbReference type="Pfam" id="PF00300">
    <property type="entry name" value="His_Phos_1"/>
    <property type="match status" value="1"/>
</dbReference>
<accession>I4D0V1</accession>
<dbReference type="PANTHER" id="PTHR48100">
    <property type="entry name" value="BROAD-SPECIFICITY PHOSPHATASE YOR283W-RELATED"/>
    <property type="match status" value="1"/>
</dbReference>
<dbReference type="GO" id="GO:0016791">
    <property type="term" value="F:phosphatase activity"/>
    <property type="evidence" value="ECO:0007669"/>
    <property type="project" value="TreeGrafter"/>
</dbReference>
<sequence>MIYLVRQGQTDWNLFKKFNGCTDTELNQTGIEQAKLQAKNLSSVSFDTCFCSPQKRARQTCEIIYKGAIVLDERLAEINCGEFEGTEETADAMKLFWQAISSGDMGTESFKEFTKRNCDFCDMIMEEHKEKNILIVTHAANARIINYYFNGKPKDYDFGKAVAENGGLLTLDNSKI</sequence>
<dbReference type="CDD" id="cd07067">
    <property type="entry name" value="HP_PGM_like"/>
    <property type="match status" value="1"/>
</dbReference>
<dbReference type="SMART" id="SM00855">
    <property type="entry name" value="PGAM"/>
    <property type="match status" value="1"/>
</dbReference>
<dbReference type="Gene3D" id="3.40.50.1240">
    <property type="entry name" value="Phosphoglycerate mutase-like"/>
    <property type="match status" value="1"/>
</dbReference>
<evidence type="ECO:0000256" key="1">
    <source>
        <dbReference type="PIRSR" id="PIRSR613078-2"/>
    </source>
</evidence>
<evidence type="ECO:0000313" key="2">
    <source>
        <dbReference type="EMBL" id="AFM39425.1"/>
    </source>
</evidence>
<dbReference type="PIRSF" id="PIRSF000709">
    <property type="entry name" value="6PFK_2-Ptase"/>
    <property type="match status" value="1"/>
</dbReference>
<reference evidence="2 3" key="1">
    <citation type="journal article" date="2012" name="J. Bacteriol.">
        <title>Complete genome sequences of Desulfosporosinus orientis DSM765T, Desulfosporosinus youngiae DSM17734T, Desulfosporosinus meridiei DSM13257T, and Desulfosporosinus acidiphilus DSM22704T.</title>
        <authorList>
            <person name="Pester M."/>
            <person name="Brambilla E."/>
            <person name="Alazard D."/>
            <person name="Rattei T."/>
            <person name="Weinmaier T."/>
            <person name="Han J."/>
            <person name="Lucas S."/>
            <person name="Lapidus A."/>
            <person name="Cheng J.F."/>
            <person name="Goodwin L."/>
            <person name="Pitluck S."/>
            <person name="Peters L."/>
            <person name="Ovchinnikova G."/>
            <person name="Teshima H."/>
            <person name="Detter J.C."/>
            <person name="Han C.S."/>
            <person name="Tapia R."/>
            <person name="Land M.L."/>
            <person name="Hauser L."/>
            <person name="Kyrpides N.C."/>
            <person name="Ivanova N.N."/>
            <person name="Pagani I."/>
            <person name="Huntmann M."/>
            <person name="Wei C.L."/>
            <person name="Davenport K.W."/>
            <person name="Daligault H."/>
            <person name="Chain P.S."/>
            <person name="Chen A."/>
            <person name="Mavromatis K."/>
            <person name="Markowitz V."/>
            <person name="Szeto E."/>
            <person name="Mikhailova N."/>
            <person name="Pati A."/>
            <person name="Wagner M."/>
            <person name="Woyke T."/>
            <person name="Ollivier B."/>
            <person name="Klenk H.P."/>
            <person name="Spring S."/>
            <person name="Loy A."/>
        </authorList>
    </citation>
    <scope>NUCLEOTIDE SEQUENCE [LARGE SCALE GENOMIC DNA]</scope>
    <source>
        <strain evidence="3">DSM 22704 / JCM 16185 / SJ4</strain>
    </source>
</reference>
<organism evidence="2 3">
    <name type="scientific">Desulfosporosinus acidiphilus (strain DSM 22704 / JCM 16185 / SJ4)</name>
    <dbReference type="NCBI Taxonomy" id="646529"/>
    <lineage>
        <taxon>Bacteria</taxon>
        <taxon>Bacillati</taxon>
        <taxon>Bacillota</taxon>
        <taxon>Clostridia</taxon>
        <taxon>Eubacteriales</taxon>
        <taxon>Desulfitobacteriaceae</taxon>
        <taxon>Desulfosporosinus</taxon>
    </lineage>
</organism>
<dbReference type="PANTHER" id="PTHR48100:SF1">
    <property type="entry name" value="HISTIDINE PHOSPHATASE FAMILY PROTEIN-RELATED"/>
    <property type="match status" value="1"/>
</dbReference>
<keyword evidence="3" id="KW-1185">Reference proteome</keyword>
<feature type="binding site" evidence="1">
    <location>
        <begin position="6"/>
        <end position="13"/>
    </location>
    <ligand>
        <name>substrate</name>
    </ligand>
</feature>
<proteinExistence type="predicted"/>
<dbReference type="InterPro" id="IPR013078">
    <property type="entry name" value="His_Pase_superF_clade-1"/>
</dbReference>
<dbReference type="STRING" id="646529.Desaci_0357"/>
<dbReference type="HOGENOM" id="CLU_033323_8_4_9"/>
<dbReference type="GO" id="GO:0005737">
    <property type="term" value="C:cytoplasm"/>
    <property type="evidence" value="ECO:0007669"/>
    <property type="project" value="TreeGrafter"/>
</dbReference>
<name>I4D0V1_DESAJ</name>
<dbReference type="InterPro" id="IPR029033">
    <property type="entry name" value="His_PPase_superfam"/>
</dbReference>
<dbReference type="OrthoDB" id="9781415at2"/>
<dbReference type="KEGG" id="dai:Desaci_0357"/>
<evidence type="ECO:0000313" key="3">
    <source>
        <dbReference type="Proteomes" id="UP000002892"/>
    </source>
</evidence>
<dbReference type="SUPFAM" id="SSF53254">
    <property type="entry name" value="Phosphoglycerate mutase-like"/>
    <property type="match status" value="1"/>
</dbReference>
<gene>
    <name evidence="2" type="ordered locus">Desaci_0357</name>
</gene>